<proteinExistence type="predicted"/>
<reference evidence="1" key="1">
    <citation type="submission" date="2014-09" db="EMBL/GenBank/DDBJ databases">
        <authorList>
            <person name="Magalhaes I.L.F."/>
            <person name="Oliveira U."/>
            <person name="Santos F.R."/>
            <person name="Vidigal T.H.D.A."/>
            <person name="Brescovit A.D."/>
            <person name="Santos A.J."/>
        </authorList>
    </citation>
    <scope>NUCLEOTIDE SEQUENCE</scope>
    <source>
        <tissue evidence="1">Shoot tissue taken approximately 20 cm above the soil surface</tissue>
    </source>
</reference>
<accession>A0A0A9EPG8</accession>
<protein>
    <submittedName>
        <fullName evidence="1">Uncharacterized protein</fullName>
    </submittedName>
</protein>
<reference evidence="1" key="2">
    <citation type="journal article" date="2015" name="Data Brief">
        <title>Shoot transcriptome of the giant reed, Arundo donax.</title>
        <authorList>
            <person name="Barrero R.A."/>
            <person name="Guerrero F.D."/>
            <person name="Moolhuijzen P."/>
            <person name="Goolsby J.A."/>
            <person name="Tidwell J."/>
            <person name="Bellgard S.E."/>
            <person name="Bellgard M.I."/>
        </authorList>
    </citation>
    <scope>NUCLEOTIDE SEQUENCE</scope>
    <source>
        <tissue evidence="1">Shoot tissue taken approximately 20 cm above the soil surface</tissue>
    </source>
</reference>
<dbReference type="AlphaFoldDB" id="A0A0A9EPG8"/>
<dbReference type="EMBL" id="GBRH01196992">
    <property type="protein sequence ID" value="JAE00904.1"/>
    <property type="molecule type" value="Transcribed_RNA"/>
</dbReference>
<evidence type="ECO:0000313" key="1">
    <source>
        <dbReference type="EMBL" id="JAE00904.1"/>
    </source>
</evidence>
<name>A0A0A9EPG8_ARUDO</name>
<sequence length="41" mass="4546">MPICINGSVSQLPPSLYLVLLRGRMMLFGFPYSTSCRAIVI</sequence>
<organism evidence="1">
    <name type="scientific">Arundo donax</name>
    <name type="common">Giant reed</name>
    <name type="synonym">Donax arundinaceus</name>
    <dbReference type="NCBI Taxonomy" id="35708"/>
    <lineage>
        <taxon>Eukaryota</taxon>
        <taxon>Viridiplantae</taxon>
        <taxon>Streptophyta</taxon>
        <taxon>Embryophyta</taxon>
        <taxon>Tracheophyta</taxon>
        <taxon>Spermatophyta</taxon>
        <taxon>Magnoliopsida</taxon>
        <taxon>Liliopsida</taxon>
        <taxon>Poales</taxon>
        <taxon>Poaceae</taxon>
        <taxon>PACMAD clade</taxon>
        <taxon>Arundinoideae</taxon>
        <taxon>Arundineae</taxon>
        <taxon>Arundo</taxon>
    </lineage>
</organism>